<dbReference type="Gene3D" id="2.60.40.3710">
    <property type="match status" value="1"/>
</dbReference>
<sequence>MAQLRTRGIANRRWAAGIVLLVGTLGLTACSSSETHETTTAGGDTKVPAAKVTITPAQGSEKARPDRGVVVKAAGGTLQSVSVTAGGSQVEGAFNAQRTEWRSKWTLRPGTNYTVTSTAKNSIGTVSQATSTFRTLRPTAAQTATASLDWILEGNRGKTYGVGTPIIVDFSRPVANKKAVERALEVTAEKPVEGAWRWMGDQKVIYRTKTYWPAHQTVKLNAHLAGVRVAKGVYATKDLNRTFKIGAARITTINMKKHRMVVKVDGKKVRSVPVSGGNGTTLEYTTTSGTHLTMEKGNPVRMIAPGRKKGDPGYYDLLINYAVRISNSGEYLHQTAGEEYCLGRANCSHGCVRQPADDAQWFYRTVQPGDIVNITGTRRKLQYDNGWSFWQLPFETWKKGSALH</sequence>
<keyword evidence="5" id="KW-0012">Acyltransferase</keyword>
<evidence type="ECO:0000256" key="4">
    <source>
        <dbReference type="ARBA" id="ARBA00022984"/>
    </source>
</evidence>
<dbReference type="CDD" id="cd13432">
    <property type="entry name" value="LDT_IgD_like_2"/>
    <property type="match status" value="1"/>
</dbReference>
<dbReference type="Pfam" id="PF17964">
    <property type="entry name" value="Big_10"/>
    <property type="match status" value="1"/>
</dbReference>
<feature type="active site" description="Nucleophile" evidence="7">
    <location>
        <position position="351"/>
    </location>
</feature>
<evidence type="ECO:0000256" key="5">
    <source>
        <dbReference type="ARBA" id="ARBA00023315"/>
    </source>
</evidence>
<dbReference type="InterPro" id="IPR038063">
    <property type="entry name" value="Transpep_catalytic_dom"/>
</dbReference>
<feature type="active site" description="Proton donor/acceptor" evidence="7">
    <location>
        <position position="333"/>
    </location>
</feature>
<protein>
    <submittedName>
        <fullName evidence="9">Ig-like domain-containing protein</fullName>
    </submittedName>
</protein>
<dbReference type="PANTHER" id="PTHR30582:SF2">
    <property type="entry name" value="L,D-TRANSPEPTIDASE YCIB-RELATED"/>
    <property type="match status" value="1"/>
</dbReference>
<proteinExistence type="predicted"/>
<evidence type="ECO:0000256" key="1">
    <source>
        <dbReference type="ARBA" id="ARBA00004752"/>
    </source>
</evidence>
<dbReference type="CDD" id="cd16913">
    <property type="entry name" value="YkuD_like"/>
    <property type="match status" value="1"/>
</dbReference>
<dbReference type="PROSITE" id="PS51257">
    <property type="entry name" value="PROKAR_LIPOPROTEIN"/>
    <property type="match status" value="1"/>
</dbReference>
<accession>A0ABP7WIC6</accession>
<keyword evidence="10" id="KW-1185">Reference proteome</keyword>
<dbReference type="PANTHER" id="PTHR30582">
    <property type="entry name" value="L,D-TRANSPEPTIDASE"/>
    <property type="match status" value="1"/>
</dbReference>
<evidence type="ECO:0000256" key="7">
    <source>
        <dbReference type="PROSITE-ProRule" id="PRU01373"/>
    </source>
</evidence>
<dbReference type="Proteomes" id="UP001500683">
    <property type="component" value="Unassembled WGS sequence"/>
</dbReference>
<dbReference type="Gene3D" id="2.60.40.3780">
    <property type="match status" value="1"/>
</dbReference>
<evidence type="ECO:0000256" key="6">
    <source>
        <dbReference type="ARBA" id="ARBA00023316"/>
    </source>
</evidence>
<evidence type="ECO:0000259" key="8">
    <source>
        <dbReference type="PROSITE" id="PS52029"/>
    </source>
</evidence>
<dbReference type="PROSITE" id="PS52029">
    <property type="entry name" value="LD_TPASE"/>
    <property type="match status" value="1"/>
</dbReference>
<dbReference type="InterPro" id="IPR041280">
    <property type="entry name" value="Big_10"/>
</dbReference>
<comment type="pathway">
    <text evidence="1 7">Cell wall biogenesis; peptidoglycan biosynthesis.</text>
</comment>
<evidence type="ECO:0000313" key="9">
    <source>
        <dbReference type="EMBL" id="GAA4089593.1"/>
    </source>
</evidence>
<name>A0ABP7WIC6_9ACTN</name>
<evidence type="ECO:0000313" key="10">
    <source>
        <dbReference type="Proteomes" id="UP001500683"/>
    </source>
</evidence>
<reference evidence="10" key="1">
    <citation type="journal article" date="2019" name="Int. J. Syst. Evol. Microbiol.">
        <title>The Global Catalogue of Microorganisms (GCM) 10K type strain sequencing project: providing services to taxonomists for standard genome sequencing and annotation.</title>
        <authorList>
            <consortium name="The Broad Institute Genomics Platform"/>
            <consortium name="The Broad Institute Genome Sequencing Center for Infectious Disease"/>
            <person name="Wu L."/>
            <person name="Ma J."/>
        </authorList>
    </citation>
    <scope>NUCLEOTIDE SEQUENCE [LARGE SCALE GENOMIC DNA]</scope>
    <source>
        <strain evidence="10">JCM 16702</strain>
    </source>
</reference>
<evidence type="ECO:0000256" key="3">
    <source>
        <dbReference type="ARBA" id="ARBA00022960"/>
    </source>
</evidence>
<evidence type="ECO:0000256" key="2">
    <source>
        <dbReference type="ARBA" id="ARBA00022679"/>
    </source>
</evidence>
<dbReference type="InterPro" id="IPR050979">
    <property type="entry name" value="LD-transpeptidase"/>
</dbReference>
<dbReference type="Pfam" id="PF03734">
    <property type="entry name" value="YkuD"/>
    <property type="match status" value="1"/>
</dbReference>
<feature type="domain" description="L,D-TPase catalytic" evidence="8">
    <location>
        <begin position="249"/>
        <end position="375"/>
    </location>
</feature>
<dbReference type="Gene3D" id="2.40.440.10">
    <property type="entry name" value="L,D-transpeptidase catalytic domain-like"/>
    <property type="match status" value="1"/>
</dbReference>
<keyword evidence="6 7" id="KW-0961">Cell wall biogenesis/degradation</keyword>
<keyword evidence="2" id="KW-0808">Transferase</keyword>
<keyword evidence="4 7" id="KW-0573">Peptidoglycan synthesis</keyword>
<organism evidence="9 10">
    <name type="scientific">Actinomadura miaoliensis</name>
    <dbReference type="NCBI Taxonomy" id="430685"/>
    <lineage>
        <taxon>Bacteria</taxon>
        <taxon>Bacillati</taxon>
        <taxon>Actinomycetota</taxon>
        <taxon>Actinomycetes</taxon>
        <taxon>Streptosporangiales</taxon>
        <taxon>Thermomonosporaceae</taxon>
        <taxon>Actinomadura</taxon>
    </lineage>
</organism>
<comment type="caution">
    <text evidence="9">The sequence shown here is derived from an EMBL/GenBank/DDBJ whole genome shotgun (WGS) entry which is preliminary data.</text>
</comment>
<gene>
    <name evidence="9" type="ORF">GCM10022214_57900</name>
</gene>
<dbReference type="EMBL" id="BAAAZG010000044">
    <property type="protein sequence ID" value="GAA4089593.1"/>
    <property type="molecule type" value="Genomic_DNA"/>
</dbReference>
<dbReference type="InterPro" id="IPR005490">
    <property type="entry name" value="LD_TPept_cat_dom"/>
</dbReference>
<dbReference type="SUPFAM" id="SSF141523">
    <property type="entry name" value="L,D-transpeptidase catalytic domain-like"/>
    <property type="match status" value="1"/>
</dbReference>
<keyword evidence="3 7" id="KW-0133">Cell shape</keyword>